<sequence length="305" mass="32792">MPRALVTGAGGFVGPYLARHLRELGYEVWGTALREVASSDFQSVPLDVRDAARVRAVVRELQPDEIYHLAGVTRPASEGAAAFYAVNLGGTLNVLEAAREVRAAVLVVGSAYVYGAQRGPLSERAPLQPVNHYGASKASAELAALPYALSGMRVVRARPFNHVGPGQSPDFLLPTLVQQLARIEAGRAEPVIKLGNLDAVRDFTDVRDIVRAYPKLLHEGDNGGVYNLASGRGVSVRELAELVLERAEVTVRLETEAARVRASDIPELVGDATRAREAVGWAPSIPLEATLEAMLAFERERYAAP</sequence>
<reference evidence="3" key="1">
    <citation type="submission" date="2010-05" db="EMBL/GenBank/DDBJ databases">
        <title>The complete genome of Truepera radiovictris DSM 17093.</title>
        <authorList>
            <consortium name="US DOE Joint Genome Institute (JGI-PGF)"/>
            <person name="Lucas S."/>
            <person name="Copeland A."/>
            <person name="Lapidus A."/>
            <person name="Glavina del Rio T."/>
            <person name="Dalin E."/>
            <person name="Tice H."/>
            <person name="Bruce D."/>
            <person name="Goodwin L."/>
            <person name="Pitluck S."/>
            <person name="Kyrpides N."/>
            <person name="Mavromatis K."/>
            <person name="Ovchinnikova G."/>
            <person name="Munk A.C."/>
            <person name="Detter J.C."/>
            <person name="Han C."/>
            <person name="Tapia R."/>
            <person name="Land M."/>
            <person name="Hauser L."/>
            <person name="Markowitz V."/>
            <person name="Cheng J.-F."/>
            <person name="Hugenholtz P."/>
            <person name="Woyke T."/>
            <person name="Wu D."/>
            <person name="Tindall B."/>
            <person name="Pomrenke H.G."/>
            <person name="Brambilla E."/>
            <person name="Klenk H.-P."/>
            <person name="Eisen J.A."/>
        </authorList>
    </citation>
    <scope>NUCLEOTIDE SEQUENCE [LARGE SCALE GENOMIC DNA]</scope>
    <source>
        <strain evidence="3">DSM 17093 / CIP 108686 / LMG 22925 / RQ-24</strain>
    </source>
</reference>
<evidence type="ECO:0000313" key="3">
    <source>
        <dbReference type="Proteomes" id="UP000000379"/>
    </source>
</evidence>
<organism evidence="2 3">
    <name type="scientific">Truepera radiovictrix (strain DSM 17093 / CIP 108686 / LMG 22925 / RQ-24)</name>
    <dbReference type="NCBI Taxonomy" id="649638"/>
    <lineage>
        <taxon>Bacteria</taxon>
        <taxon>Thermotogati</taxon>
        <taxon>Deinococcota</taxon>
        <taxon>Deinococci</taxon>
        <taxon>Trueperales</taxon>
        <taxon>Trueperaceae</taxon>
        <taxon>Truepera</taxon>
    </lineage>
</organism>
<name>D7CVP9_TRURR</name>
<dbReference type="OrthoDB" id="9801785at2"/>
<dbReference type="Gene3D" id="3.90.25.10">
    <property type="entry name" value="UDP-galactose 4-epimerase, domain 1"/>
    <property type="match status" value="1"/>
</dbReference>
<keyword evidence="3" id="KW-1185">Reference proteome</keyword>
<feature type="domain" description="NAD(P)-binding" evidence="1">
    <location>
        <begin position="5"/>
        <end position="294"/>
    </location>
</feature>
<dbReference type="Proteomes" id="UP000000379">
    <property type="component" value="Chromosome"/>
</dbReference>
<dbReference type="SUPFAM" id="SSF51735">
    <property type="entry name" value="NAD(P)-binding Rossmann-fold domains"/>
    <property type="match status" value="1"/>
</dbReference>
<dbReference type="Pfam" id="PF16363">
    <property type="entry name" value="GDP_Man_Dehyd"/>
    <property type="match status" value="1"/>
</dbReference>
<dbReference type="eggNOG" id="COG0451">
    <property type="taxonomic scope" value="Bacteria"/>
</dbReference>
<dbReference type="STRING" id="649638.Trad_2861"/>
<dbReference type="InterPro" id="IPR036291">
    <property type="entry name" value="NAD(P)-bd_dom_sf"/>
</dbReference>
<dbReference type="PANTHER" id="PTHR43000">
    <property type="entry name" value="DTDP-D-GLUCOSE 4,6-DEHYDRATASE-RELATED"/>
    <property type="match status" value="1"/>
</dbReference>
<protein>
    <submittedName>
        <fullName evidence="2">NAD-dependent epimerase/dehydratase</fullName>
    </submittedName>
</protein>
<dbReference type="EMBL" id="CP002049">
    <property type="protein sequence ID" value="ADI15960.1"/>
    <property type="molecule type" value="Genomic_DNA"/>
</dbReference>
<dbReference type="HOGENOM" id="CLU_007383_1_7_0"/>
<reference evidence="2 3" key="2">
    <citation type="journal article" date="2011" name="Stand. Genomic Sci.">
        <title>Complete genome sequence of Truepera radiovictrix type strain (RQ-24).</title>
        <authorList>
            <person name="Ivanova N."/>
            <person name="Rohde C."/>
            <person name="Munk C."/>
            <person name="Nolan M."/>
            <person name="Lucas S."/>
            <person name="Del Rio T.G."/>
            <person name="Tice H."/>
            <person name="Deshpande S."/>
            <person name="Cheng J.F."/>
            <person name="Tapia R."/>
            <person name="Han C."/>
            <person name="Goodwin L."/>
            <person name="Pitluck S."/>
            <person name="Liolios K."/>
            <person name="Mavromatis K."/>
            <person name="Mikhailova N."/>
            <person name="Pati A."/>
            <person name="Chen A."/>
            <person name="Palaniappan K."/>
            <person name="Land M."/>
            <person name="Hauser L."/>
            <person name="Chang Y.J."/>
            <person name="Jeffries C.D."/>
            <person name="Brambilla E."/>
            <person name="Rohde M."/>
            <person name="Goker M."/>
            <person name="Tindall B.J."/>
            <person name="Woyke T."/>
            <person name="Bristow J."/>
            <person name="Eisen J.A."/>
            <person name="Markowitz V."/>
            <person name="Hugenholtz P."/>
            <person name="Kyrpides N.C."/>
            <person name="Klenk H.P."/>
            <person name="Lapidus A."/>
        </authorList>
    </citation>
    <scope>NUCLEOTIDE SEQUENCE [LARGE SCALE GENOMIC DNA]</scope>
    <source>
        <strain evidence="3">DSM 17093 / CIP 108686 / LMG 22925 / RQ-24</strain>
    </source>
</reference>
<dbReference type="KEGG" id="tra:Trad_2861"/>
<evidence type="ECO:0000259" key="1">
    <source>
        <dbReference type="Pfam" id="PF16363"/>
    </source>
</evidence>
<gene>
    <name evidence="2" type="ordered locus">Trad_2861</name>
</gene>
<dbReference type="AlphaFoldDB" id="D7CVP9"/>
<proteinExistence type="predicted"/>
<accession>D7CVP9</accession>
<evidence type="ECO:0000313" key="2">
    <source>
        <dbReference type="EMBL" id="ADI15960.1"/>
    </source>
</evidence>
<dbReference type="Gene3D" id="3.40.50.720">
    <property type="entry name" value="NAD(P)-binding Rossmann-like Domain"/>
    <property type="match status" value="1"/>
</dbReference>
<dbReference type="RefSeq" id="WP_013179319.1">
    <property type="nucleotide sequence ID" value="NC_014221.1"/>
</dbReference>
<dbReference type="InterPro" id="IPR016040">
    <property type="entry name" value="NAD(P)-bd_dom"/>
</dbReference>